<dbReference type="AlphaFoldDB" id="A0A158P572"/>
<name>A0A158P572_TETUR</name>
<dbReference type="Proteomes" id="UP000015104">
    <property type="component" value="Unassembled WGS sequence"/>
</dbReference>
<sequence>MYRNWFAYGKVRKYHQQNKQTFCILERSYFPAFHIPLFSQKYVDLPTNAARMARMSVF</sequence>
<proteinExistence type="predicted"/>
<dbReference type="EnsemblMetazoa" id="tetur16g04139.1">
    <property type="protein sequence ID" value="tetur16g04139.1"/>
    <property type="gene ID" value="tetur16g04139"/>
</dbReference>
<reference evidence="1" key="2">
    <citation type="submission" date="2016-04" db="UniProtKB">
        <authorList>
            <consortium name="EnsemblMetazoa"/>
        </authorList>
    </citation>
    <scope>IDENTIFICATION</scope>
</reference>
<evidence type="ECO:0000313" key="2">
    <source>
        <dbReference type="Proteomes" id="UP000015104"/>
    </source>
</evidence>
<organism evidence="1 2">
    <name type="scientific">Tetranychus urticae</name>
    <name type="common">Two-spotted spider mite</name>
    <dbReference type="NCBI Taxonomy" id="32264"/>
    <lineage>
        <taxon>Eukaryota</taxon>
        <taxon>Metazoa</taxon>
        <taxon>Ecdysozoa</taxon>
        <taxon>Arthropoda</taxon>
        <taxon>Chelicerata</taxon>
        <taxon>Arachnida</taxon>
        <taxon>Acari</taxon>
        <taxon>Acariformes</taxon>
        <taxon>Trombidiformes</taxon>
        <taxon>Prostigmata</taxon>
        <taxon>Eleutherengona</taxon>
        <taxon>Raphignathae</taxon>
        <taxon>Tetranychoidea</taxon>
        <taxon>Tetranychidae</taxon>
        <taxon>Tetranychus</taxon>
    </lineage>
</organism>
<reference evidence="2" key="1">
    <citation type="submission" date="2011-08" db="EMBL/GenBank/DDBJ databases">
        <authorList>
            <person name="Rombauts S."/>
        </authorList>
    </citation>
    <scope>NUCLEOTIDE SEQUENCE</scope>
    <source>
        <strain evidence="2">London</strain>
    </source>
</reference>
<accession>A0A158P572</accession>
<dbReference type="EMBL" id="CAEY01000277">
    <property type="status" value="NOT_ANNOTATED_CDS"/>
    <property type="molecule type" value="Genomic_DNA"/>
</dbReference>
<keyword evidence="2" id="KW-1185">Reference proteome</keyword>
<evidence type="ECO:0000313" key="1">
    <source>
        <dbReference type="EnsemblMetazoa" id="tetur16g04139.1"/>
    </source>
</evidence>
<protein>
    <submittedName>
        <fullName evidence="1">Uncharacterized protein</fullName>
    </submittedName>
</protein>